<dbReference type="EMBL" id="JAMLDX010000009">
    <property type="protein sequence ID" value="MCP3731378.1"/>
    <property type="molecule type" value="Genomic_DNA"/>
</dbReference>
<comment type="subcellular location">
    <subcellularLocation>
        <location evidence="1 11">Cell outer membrane</location>
        <topology evidence="1 11">Multi-pass membrane protein</topology>
    </subcellularLocation>
</comment>
<dbReference type="Pfam" id="PF00593">
    <property type="entry name" value="TonB_dep_Rec_b-barrel"/>
    <property type="match status" value="1"/>
</dbReference>
<keyword evidence="8 12" id="KW-0798">TonB box</keyword>
<evidence type="ECO:0000259" key="15">
    <source>
        <dbReference type="Pfam" id="PF07715"/>
    </source>
</evidence>
<name>A0A9X2HID0_9SPHN</name>
<dbReference type="InterPro" id="IPR039426">
    <property type="entry name" value="TonB-dep_rcpt-like"/>
</dbReference>
<evidence type="ECO:0000256" key="5">
    <source>
        <dbReference type="ARBA" id="ARBA00022692"/>
    </source>
</evidence>
<dbReference type="GO" id="GO:0006826">
    <property type="term" value="P:iron ion transport"/>
    <property type="evidence" value="ECO:0007669"/>
    <property type="project" value="UniProtKB-KW"/>
</dbReference>
<evidence type="ECO:0000256" key="8">
    <source>
        <dbReference type="ARBA" id="ARBA00023077"/>
    </source>
</evidence>
<dbReference type="InterPro" id="IPR000531">
    <property type="entry name" value="Beta-barrel_TonB"/>
</dbReference>
<reference evidence="16" key="1">
    <citation type="submission" date="2022-05" db="EMBL/GenBank/DDBJ databases">
        <title>Sphingomonas sp. strain MG17 Genome sequencing and assembly.</title>
        <authorList>
            <person name="Kim I."/>
        </authorList>
    </citation>
    <scope>NUCLEOTIDE SEQUENCE</scope>
    <source>
        <strain evidence="16">MG17</strain>
    </source>
</reference>
<comment type="similarity">
    <text evidence="11 12">Belongs to the TonB-dependent receptor family.</text>
</comment>
<dbReference type="GO" id="GO:0009279">
    <property type="term" value="C:cell outer membrane"/>
    <property type="evidence" value="ECO:0007669"/>
    <property type="project" value="UniProtKB-SubCell"/>
</dbReference>
<dbReference type="PANTHER" id="PTHR32552:SF81">
    <property type="entry name" value="TONB-DEPENDENT OUTER MEMBRANE RECEPTOR"/>
    <property type="match status" value="1"/>
</dbReference>
<keyword evidence="9 11" id="KW-0472">Membrane</keyword>
<feature type="region of interest" description="Disordered" evidence="13">
    <location>
        <begin position="1"/>
        <end position="30"/>
    </location>
</feature>
<dbReference type="SUPFAM" id="SSF56935">
    <property type="entry name" value="Porins"/>
    <property type="match status" value="1"/>
</dbReference>
<dbReference type="Proteomes" id="UP001139451">
    <property type="component" value="Unassembled WGS sequence"/>
</dbReference>
<evidence type="ECO:0000256" key="13">
    <source>
        <dbReference type="SAM" id="MobiDB-lite"/>
    </source>
</evidence>
<evidence type="ECO:0000256" key="3">
    <source>
        <dbReference type="ARBA" id="ARBA00022452"/>
    </source>
</evidence>
<keyword evidence="17" id="KW-1185">Reference proteome</keyword>
<keyword evidence="16" id="KW-0675">Receptor</keyword>
<keyword evidence="5 11" id="KW-0812">Transmembrane</keyword>
<evidence type="ECO:0000256" key="9">
    <source>
        <dbReference type="ARBA" id="ARBA00023136"/>
    </source>
</evidence>
<evidence type="ECO:0000313" key="17">
    <source>
        <dbReference type="Proteomes" id="UP001139451"/>
    </source>
</evidence>
<gene>
    <name evidence="16" type="ORF">M9978_13175</name>
</gene>
<protein>
    <submittedName>
        <fullName evidence="16">TonB-dependent receptor</fullName>
    </submittedName>
</protein>
<keyword evidence="4" id="KW-0410">Iron transport</keyword>
<evidence type="ECO:0000259" key="14">
    <source>
        <dbReference type="Pfam" id="PF00593"/>
    </source>
</evidence>
<evidence type="ECO:0000256" key="7">
    <source>
        <dbReference type="ARBA" id="ARBA00023065"/>
    </source>
</evidence>
<evidence type="ECO:0000256" key="6">
    <source>
        <dbReference type="ARBA" id="ARBA00023004"/>
    </source>
</evidence>
<dbReference type="InterPro" id="IPR036942">
    <property type="entry name" value="Beta-barrel_TonB_sf"/>
</dbReference>
<keyword evidence="3 11" id="KW-1134">Transmembrane beta strand</keyword>
<dbReference type="AlphaFoldDB" id="A0A9X2HID0"/>
<evidence type="ECO:0000256" key="12">
    <source>
        <dbReference type="RuleBase" id="RU003357"/>
    </source>
</evidence>
<feature type="domain" description="TonB-dependent receptor plug" evidence="15">
    <location>
        <begin position="46"/>
        <end position="151"/>
    </location>
</feature>
<keyword evidence="10 11" id="KW-0998">Cell outer membrane</keyword>
<feature type="domain" description="TonB-dependent receptor-like beta-barrel" evidence="14">
    <location>
        <begin position="246"/>
        <end position="695"/>
    </location>
</feature>
<accession>A0A9X2HID0</accession>
<dbReference type="Pfam" id="PF07715">
    <property type="entry name" value="Plug"/>
    <property type="match status" value="1"/>
</dbReference>
<evidence type="ECO:0000256" key="4">
    <source>
        <dbReference type="ARBA" id="ARBA00022496"/>
    </source>
</evidence>
<dbReference type="CDD" id="cd01347">
    <property type="entry name" value="ligand_gated_channel"/>
    <property type="match status" value="1"/>
</dbReference>
<comment type="caution">
    <text evidence="16">The sequence shown here is derived from an EMBL/GenBank/DDBJ whole genome shotgun (WGS) entry which is preliminary data.</text>
</comment>
<keyword evidence="6" id="KW-0408">Iron</keyword>
<keyword evidence="2 11" id="KW-0813">Transport</keyword>
<proteinExistence type="inferred from homology"/>
<evidence type="ECO:0000256" key="2">
    <source>
        <dbReference type="ARBA" id="ARBA00022448"/>
    </source>
</evidence>
<evidence type="ECO:0000256" key="10">
    <source>
        <dbReference type="ARBA" id="ARBA00023237"/>
    </source>
</evidence>
<dbReference type="InterPro" id="IPR012910">
    <property type="entry name" value="Plug_dom"/>
</dbReference>
<dbReference type="Gene3D" id="2.40.170.20">
    <property type="entry name" value="TonB-dependent receptor, beta-barrel domain"/>
    <property type="match status" value="1"/>
</dbReference>
<evidence type="ECO:0000313" key="16">
    <source>
        <dbReference type="EMBL" id="MCP3731378.1"/>
    </source>
</evidence>
<dbReference type="RefSeq" id="WP_254293931.1">
    <property type="nucleotide sequence ID" value="NZ_JAMLDX010000009.1"/>
</dbReference>
<organism evidence="16 17">
    <name type="scientific">Sphingomonas tagetis</name>
    <dbReference type="NCBI Taxonomy" id="2949092"/>
    <lineage>
        <taxon>Bacteria</taxon>
        <taxon>Pseudomonadati</taxon>
        <taxon>Pseudomonadota</taxon>
        <taxon>Alphaproteobacteria</taxon>
        <taxon>Sphingomonadales</taxon>
        <taxon>Sphingomonadaceae</taxon>
        <taxon>Sphingomonas</taxon>
    </lineage>
</organism>
<dbReference type="PANTHER" id="PTHR32552">
    <property type="entry name" value="FERRICHROME IRON RECEPTOR-RELATED"/>
    <property type="match status" value="1"/>
</dbReference>
<evidence type="ECO:0000256" key="1">
    <source>
        <dbReference type="ARBA" id="ARBA00004571"/>
    </source>
</evidence>
<feature type="compositionally biased region" description="Low complexity" evidence="13">
    <location>
        <begin position="1"/>
        <end position="25"/>
    </location>
</feature>
<evidence type="ECO:0000256" key="11">
    <source>
        <dbReference type="PROSITE-ProRule" id="PRU01360"/>
    </source>
</evidence>
<keyword evidence="7" id="KW-0406">Ion transport</keyword>
<sequence>MAATANAQTAPAAPQQPAAATTEAQGGDDSGVTDIVVTAQRRSERLQDVPVAVIAATGEQLAAVGIQSSQDLALITPGLTVPQTSGYTQPRIRGVGTSSNGPGVENPIATYIDGVYISSAPSSLLTLNNIDRIEVLKGPQGTLFGRNATGGLIQIVTRDPGQTRSAQVNLTYGSYQTIIADAYVTGGLTETLSADIAVRYEHQAEGFGRNLFNGEEVGKLDHDFAGRIKLLFEPSERTQVRIALDYADRESDRDIQHLGRQYPSPLDPTGFFPQGGIYDVNQDYQFRNKLKAGGASLQINQELGGVTLQSITAYRKSEFQFNLDLDLLPINGVIAASLAKFTQFSQELQLSSNGTGPLKWVAGLYYFNSKDGWQPITIGFGPGASPVPGVPASLTTRNFQKTDAAAIYAQASYEIFTDTNLTLGGRYNYERKTVSGSETFAVGGVPVATTPFPLPGAGVPTEIDFKRFNYRISLDHKFAPDILGYVSYNTGFKSGGFVLAASNAQPYKPEDIKAAEVGLKTQFFDRHLRFNVAGFFYDYKNIQVQRFDAGSQLIYNGARAEMYGVDLDAEVVITRGLSLNGGFSYIHGEFKSFPLADHIIPVPGCTPPPGGICPYEAAGNKLPQTPTTSFNLGGSYEIETEFGSIALNATYYRSGKYFGAADNVAFQPAYDLINASISWTDPNGKLSVKLWGKNLGDTAYTTSLIEGFTGLDVSQGYPRTWGVTAGFKF</sequence>
<dbReference type="PROSITE" id="PS52016">
    <property type="entry name" value="TONB_DEPENDENT_REC_3"/>
    <property type="match status" value="1"/>
</dbReference>